<feature type="transmembrane region" description="Helical" evidence="2">
    <location>
        <begin position="892"/>
        <end position="914"/>
    </location>
</feature>
<dbReference type="GO" id="GO:0016255">
    <property type="term" value="P:attachment of GPI anchor to protein"/>
    <property type="evidence" value="ECO:0007669"/>
    <property type="project" value="TreeGrafter"/>
</dbReference>
<evidence type="ECO:0000256" key="2">
    <source>
        <dbReference type="SAM" id="Phobius"/>
    </source>
</evidence>
<dbReference type="EMBL" id="NWUJ01000003">
    <property type="protein sequence ID" value="PFH36258.1"/>
    <property type="molecule type" value="Genomic_DNA"/>
</dbReference>
<feature type="transmembrane region" description="Helical" evidence="2">
    <location>
        <begin position="1050"/>
        <end position="1071"/>
    </location>
</feature>
<evidence type="ECO:0008006" key="5">
    <source>
        <dbReference type="Google" id="ProtNLM"/>
    </source>
</evidence>
<proteinExistence type="predicted"/>
<dbReference type="GeneID" id="40309380"/>
<reference evidence="3 4" key="1">
    <citation type="submission" date="2017-09" db="EMBL/GenBank/DDBJ databases">
        <title>Genome sequencing of Besnoitia besnoiti strain Bb-Ger1.</title>
        <authorList>
            <person name="Schares G."/>
            <person name="Venepally P."/>
            <person name="Lorenzi H.A."/>
        </authorList>
    </citation>
    <scope>NUCLEOTIDE SEQUENCE [LARGE SCALE GENOMIC DNA]</scope>
    <source>
        <strain evidence="3 4">Bb-Ger1</strain>
    </source>
</reference>
<sequence>MSATEVASAEPAPACAAKPRLARLLAPLKTRVSKILQRRRKAMGGPFGVDARKRASARNVLLATLLWRLRSIVGLVFFVGVYLLLSFDGLHQRTVVDEHGFSHGVHVSMFNDDTGLFRIRNLLQEAAQTETQQLEPLVKAAQLAGGGEAAADGVAEDGHEGSTEGDAEAVEARRRTLVKMDCVPASDIQPTAYPFLYLPETLFLSSCDGSDLPLSSASPDLAFANAPPAFLCQLLRLLASQGVEAYLQPFFLADEEETERRGAGVRSDQPVCGFWHYNLVAVAKSDRGDSRDALAVLTSVDYSLLHLPSLMASSPESSSLPFVPGAGSVASVSAAVSIFLQQSAPWLSRDVIFVFSDLRLPYAAGARAWLWAYMRSVAFFPRRGLLRMAVALEPDRESPEREEGFRFLSPDVEGTDGRLPNQDIVNVVISEAGRVGARVRMRNTWEYVFRMARNWGAHRPHAPLLEEAVPAVTVVAKNGAQGGRAAAEAPFTRWGDLARVLERVTRSQSNVLQTLHHSFNFYFFVSEHSHVSSGGYLYPVFIMLALLLVPILSSRVMRDIRGFLAGVALLLLAFACSLPAFILATKSSVNELLFGDPYALVPFCSSWQREAYLQYAQKASVWLQIALAFYALLLAFVWWLGRRIKAQRIAAGEDFPSSLSPLRVSATPFPLPWGTPVAPSAQLLFTSRNPATLWETPIREKTEDEKAREREAKELEDALKRVLAAEKREKAAQATPVDSAAAEDDPTKAPEDGEETAEEKESDEQVETAWSPPQAPPPLWLVVRGFCVRVFAVWIMVMLTLLNWGMSAFLSLFLIPMAWLVVPLRFQAEEPPRPCLRSKEGQQGEGDERMAGEEGEGEAKEGEDEKRRREEKDLEKTFETEMKRWKRRRRMVMVATVLRKLLVALFFLVIIVFVSDSDTLKAYRGELQATTQDAAAYAYESLSTVQKAYFPSFPFLPFRFLQWLRGGSTFAPLTSSPPQYPLGSSSRASALSSPLDAEWEAAGRSAEFERRLRVLIPLGSALPLPEKPSSFLLFLYSMARDSVCVHTADFSVFLFGLMPFCFFLAAVFLVLPP</sequence>
<evidence type="ECO:0000313" key="3">
    <source>
        <dbReference type="EMBL" id="PFH36258.1"/>
    </source>
</evidence>
<protein>
    <recommendedName>
        <fullName evidence="5">Glycosylphosphatidylinositol anchor attachment protein 1</fullName>
    </recommendedName>
</protein>
<dbReference type="InterPro" id="IPR007246">
    <property type="entry name" value="Gaa1"/>
</dbReference>
<dbReference type="PANTHER" id="PTHR13304:SF0">
    <property type="entry name" value="GLYCOSYLPHOSPHATIDYLINOSITOL ANCHOR ATTACHMENT 1 PROTEIN"/>
    <property type="match status" value="1"/>
</dbReference>
<feature type="compositionally biased region" description="Acidic residues" evidence="1">
    <location>
        <begin position="752"/>
        <end position="766"/>
    </location>
</feature>
<dbReference type="GO" id="GO:0042765">
    <property type="term" value="C:GPI-anchor transamidase complex"/>
    <property type="evidence" value="ECO:0007669"/>
    <property type="project" value="InterPro"/>
</dbReference>
<gene>
    <name evidence="3" type="ORF">BESB_044500</name>
</gene>
<dbReference type="STRING" id="94643.A0A2A9MCN9"/>
<name>A0A2A9MCN9_BESBE</name>
<feature type="region of interest" description="Disordered" evidence="1">
    <location>
        <begin position="832"/>
        <end position="872"/>
    </location>
</feature>
<evidence type="ECO:0000256" key="1">
    <source>
        <dbReference type="SAM" id="MobiDB-lite"/>
    </source>
</evidence>
<keyword evidence="2" id="KW-0472">Membrane</keyword>
<feature type="transmembrane region" description="Helical" evidence="2">
    <location>
        <begin position="563"/>
        <end position="584"/>
    </location>
</feature>
<dbReference type="KEGG" id="bbes:BESB_044500"/>
<dbReference type="Proteomes" id="UP000224006">
    <property type="component" value="Chromosome III"/>
</dbReference>
<accession>A0A2A9MCN9</accession>
<dbReference type="PANTHER" id="PTHR13304">
    <property type="entry name" value="GLYCOSYLPHOSPHATIDYLINOSITOL ANCHOR ATTACHMENT 1 PROTEIN"/>
    <property type="match status" value="1"/>
</dbReference>
<feature type="transmembrane region" description="Helical" evidence="2">
    <location>
        <begin position="621"/>
        <end position="640"/>
    </location>
</feature>
<dbReference type="Pfam" id="PF04114">
    <property type="entry name" value="Gaa1"/>
    <property type="match status" value="1"/>
</dbReference>
<keyword evidence="4" id="KW-1185">Reference proteome</keyword>
<dbReference type="VEuPathDB" id="ToxoDB:BESB_044500"/>
<dbReference type="OrthoDB" id="445301at2759"/>
<organism evidence="3 4">
    <name type="scientific">Besnoitia besnoiti</name>
    <name type="common">Apicomplexan protozoan</name>
    <dbReference type="NCBI Taxonomy" id="94643"/>
    <lineage>
        <taxon>Eukaryota</taxon>
        <taxon>Sar</taxon>
        <taxon>Alveolata</taxon>
        <taxon>Apicomplexa</taxon>
        <taxon>Conoidasida</taxon>
        <taxon>Coccidia</taxon>
        <taxon>Eucoccidiorida</taxon>
        <taxon>Eimeriorina</taxon>
        <taxon>Sarcocystidae</taxon>
        <taxon>Besnoitia</taxon>
    </lineage>
</organism>
<keyword evidence="2" id="KW-1133">Transmembrane helix</keyword>
<dbReference type="RefSeq" id="XP_029220267.1">
    <property type="nucleotide sequence ID" value="XM_029362901.1"/>
</dbReference>
<feature type="transmembrane region" description="Helical" evidence="2">
    <location>
        <begin position="60"/>
        <end position="85"/>
    </location>
</feature>
<comment type="caution">
    <text evidence="3">The sequence shown here is derived from an EMBL/GenBank/DDBJ whole genome shotgun (WGS) entry which is preliminary data.</text>
</comment>
<feature type="transmembrane region" description="Helical" evidence="2">
    <location>
        <begin position="536"/>
        <end position="556"/>
    </location>
</feature>
<evidence type="ECO:0000313" key="4">
    <source>
        <dbReference type="Proteomes" id="UP000224006"/>
    </source>
</evidence>
<keyword evidence="2" id="KW-0812">Transmembrane</keyword>
<dbReference type="AlphaFoldDB" id="A0A2A9MCN9"/>
<feature type="region of interest" description="Disordered" evidence="1">
    <location>
        <begin position="728"/>
        <end position="774"/>
    </location>
</feature>